<dbReference type="AlphaFoldDB" id="A0A0F9EAJ8"/>
<organism evidence="1">
    <name type="scientific">marine sediment metagenome</name>
    <dbReference type="NCBI Taxonomy" id="412755"/>
    <lineage>
        <taxon>unclassified sequences</taxon>
        <taxon>metagenomes</taxon>
        <taxon>ecological metagenomes</taxon>
    </lineage>
</organism>
<evidence type="ECO:0000313" key="1">
    <source>
        <dbReference type="EMBL" id="KKL71083.1"/>
    </source>
</evidence>
<gene>
    <name evidence="1" type="ORF">LCGC14_2098450</name>
</gene>
<protein>
    <submittedName>
        <fullName evidence="1">Uncharacterized protein</fullName>
    </submittedName>
</protein>
<sequence>MPNIYVTDETKELLERAVLLDKRTQDGEINFLCSERLKTLETIPPSEEGSG</sequence>
<comment type="caution">
    <text evidence="1">The sequence shown here is derived from an EMBL/GenBank/DDBJ whole genome shotgun (WGS) entry which is preliminary data.</text>
</comment>
<reference evidence="1" key="1">
    <citation type="journal article" date="2015" name="Nature">
        <title>Complex archaea that bridge the gap between prokaryotes and eukaryotes.</title>
        <authorList>
            <person name="Spang A."/>
            <person name="Saw J.H."/>
            <person name="Jorgensen S.L."/>
            <person name="Zaremba-Niedzwiedzka K."/>
            <person name="Martijn J."/>
            <person name="Lind A.E."/>
            <person name="van Eijk R."/>
            <person name="Schleper C."/>
            <person name="Guy L."/>
            <person name="Ettema T.J."/>
        </authorList>
    </citation>
    <scope>NUCLEOTIDE SEQUENCE</scope>
</reference>
<name>A0A0F9EAJ8_9ZZZZ</name>
<dbReference type="EMBL" id="LAZR01025695">
    <property type="protein sequence ID" value="KKL71083.1"/>
    <property type="molecule type" value="Genomic_DNA"/>
</dbReference>
<proteinExistence type="predicted"/>
<accession>A0A0F9EAJ8</accession>